<dbReference type="EMBL" id="CP034759">
    <property type="protein sequence ID" value="QBG36303.1"/>
    <property type="molecule type" value="Genomic_DNA"/>
</dbReference>
<reference evidence="1 2" key="1">
    <citation type="submission" date="2018-12" db="EMBL/GenBank/DDBJ databases">
        <title>Complete genome of Litorilituus sediminis.</title>
        <authorList>
            <person name="Liu A."/>
            <person name="Rong J."/>
        </authorList>
    </citation>
    <scope>NUCLEOTIDE SEQUENCE [LARGE SCALE GENOMIC DNA]</scope>
    <source>
        <strain evidence="1 2">JCM 17549</strain>
    </source>
</reference>
<organism evidence="1 2">
    <name type="scientific">Litorilituus sediminis</name>
    <dbReference type="NCBI Taxonomy" id="718192"/>
    <lineage>
        <taxon>Bacteria</taxon>
        <taxon>Pseudomonadati</taxon>
        <taxon>Pseudomonadota</taxon>
        <taxon>Gammaproteobacteria</taxon>
        <taxon>Alteromonadales</taxon>
        <taxon>Colwelliaceae</taxon>
        <taxon>Litorilituus</taxon>
    </lineage>
</organism>
<evidence type="ECO:0008006" key="3">
    <source>
        <dbReference type="Google" id="ProtNLM"/>
    </source>
</evidence>
<dbReference type="KEGG" id="lsd:EMK97_11560"/>
<sequence length="341" mass="39368">MDVKNKLRPNDLAIVFDSLSQPRINAYKRYFGSHLSDDEVYNCYLWNDAISKALFNVITQIEITLRNRTHVSLSSQLYHSQKRVVTRCSGNPRNWNTSNTNTIGTTSSCNWYEAGLLENKSLSKIHTTTHHYRSKTPLQGRVRPSPDDVVSSLHFGFWSSLIDKNPLVQWGNVLAHIFPKHRASNSNQWNVATQQKRLTYRLELVRDIRNRIAHHEPLWKTPKILDETPPAQGSNRAVLHPPSSTPTESIQRLRIIYSKITELLRWMSQELYDDLVASATHTHFLWLCSTRGLDFYIKHHEIASSHIKSCKFKRELGSIIKMKKSVFLVHGKRSISALHPI</sequence>
<dbReference type="RefSeq" id="WP_130602326.1">
    <property type="nucleotide sequence ID" value="NZ_CP034759.1"/>
</dbReference>
<dbReference type="Pfam" id="PF07751">
    <property type="entry name" value="Abi_2"/>
    <property type="match status" value="1"/>
</dbReference>
<dbReference type="InterPro" id="IPR011664">
    <property type="entry name" value="Abi_system_AbiD/AbiF-like"/>
</dbReference>
<protein>
    <recommendedName>
        <fullName evidence="3">Abi family protein</fullName>
    </recommendedName>
</protein>
<gene>
    <name evidence="1" type="ORF">EMK97_11560</name>
</gene>
<keyword evidence="2" id="KW-1185">Reference proteome</keyword>
<evidence type="ECO:0000313" key="2">
    <source>
        <dbReference type="Proteomes" id="UP000290244"/>
    </source>
</evidence>
<accession>A0A4P6P4E0</accession>
<name>A0A4P6P4E0_9GAMM</name>
<dbReference type="Proteomes" id="UP000290244">
    <property type="component" value="Chromosome"/>
</dbReference>
<evidence type="ECO:0000313" key="1">
    <source>
        <dbReference type="EMBL" id="QBG36303.1"/>
    </source>
</evidence>
<dbReference type="AlphaFoldDB" id="A0A4P6P4E0"/>
<dbReference type="OrthoDB" id="9813050at2"/>
<proteinExistence type="predicted"/>